<organism evidence="14 15">
    <name type="scientific">Serratia surfactantfaciens</name>
    <dbReference type="NCBI Taxonomy" id="2741499"/>
    <lineage>
        <taxon>Bacteria</taxon>
        <taxon>Pseudomonadati</taxon>
        <taxon>Pseudomonadota</taxon>
        <taxon>Gammaproteobacteria</taxon>
        <taxon>Enterobacterales</taxon>
        <taxon>Yersiniaceae</taxon>
        <taxon>Serratia</taxon>
    </lineage>
</organism>
<evidence type="ECO:0000259" key="10">
    <source>
        <dbReference type="Pfam" id="PF02355"/>
    </source>
</evidence>
<keyword evidence="3 9" id="KW-1003">Cell membrane</keyword>
<keyword evidence="15" id="KW-1185">Reference proteome</keyword>
<feature type="transmembrane region" description="Helical" evidence="9">
    <location>
        <begin position="477"/>
        <end position="497"/>
    </location>
</feature>
<proteinExistence type="inferred from homology"/>
<dbReference type="InterPro" id="IPR048631">
    <property type="entry name" value="SecD_1st"/>
</dbReference>
<dbReference type="InterPro" id="IPR005791">
    <property type="entry name" value="SecD"/>
</dbReference>
<gene>
    <name evidence="9 14" type="primary">secD</name>
    <name evidence="14" type="ORF">I5U16_01090</name>
</gene>
<evidence type="ECO:0000256" key="3">
    <source>
        <dbReference type="ARBA" id="ARBA00022475"/>
    </source>
</evidence>
<dbReference type="Gene3D" id="3.30.70.3400">
    <property type="match status" value="2"/>
</dbReference>
<evidence type="ECO:0000256" key="4">
    <source>
        <dbReference type="ARBA" id="ARBA00022692"/>
    </source>
</evidence>
<dbReference type="RefSeq" id="WP_025160068.1">
    <property type="nucleotide sequence ID" value="NZ_CP016948.1"/>
</dbReference>
<keyword evidence="8 9" id="KW-0472">Membrane</keyword>
<dbReference type="InterPro" id="IPR054384">
    <property type="entry name" value="SecDF_P1_head"/>
</dbReference>
<evidence type="ECO:0000256" key="6">
    <source>
        <dbReference type="ARBA" id="ARBA00022989"/>
    </source>
</evidence>
<evidence type="ECO:0000259" key="12">
    <source>
        <dbReference type="Pfam" id="PF21760"/>
    </source>
</evidence>
<evidence type="ECO:0000259" key="13">
    <source>
        <dbReference type="Pfam" id="PF22599"/>
    </source>
</evidence>
<keyword evidence="2 9" id="KW-0813">Transport</keyword>
<dbReference type="EMBL" id="JADUMB010000001">
    <property type="protein sequence ID" value="MBH1918753.1"/>
    <property type="molecule type" value="Genomic_DNA"/>
</dbReference>
<dbReference type="Pfam" id="PF07549">
    <property type="entry name" value="Sec_GG"/>
    <property type="match status" value="1"/>
</dbReference>
<keyword evidence="5 9" id="KW-0653">Protein transport</keyword>
<evidence type="ECO:0000259" key="11">
    <source>
        <dbReference type="Pfam" id="PF13721"/>
    </source>
</evidence>
<dbReference type="Gene3D" id="1.20.1640.10">
    <property type="entry name" value="Multidrug efflux transporter AcrB transmembrane domain"/>
    <property type="match status" value="1"/>
</dbReference>
<dbReference type="InterPro" id="IPR022813">
    <property type="entry name" value="SecD/SecF_arch_bac"/>
</dbReference>
<dbReference type="Pfam" id="PF13721">
    <property type="entry name" value="SecD-TM1"/>
    <property type="match status" value="1"/>
</dbReference>
<comment type="subcellular location">
    <subcellularLocation>
        <location evidence="1 9">Cell membrane</location>
        <topology evidence="1 9">Multi-pass membrane protein</topology>
    </subcellularLocation>
</comment>
<dbReference type="InterPro" id="IPR055344">
    <property type="entry name" value="SecD_SecF_C_bact"/>
</dbReference>
<name>A0ABS0LWE1_9GAMM</name>
<sequence length="615" mass="66373">MLNRYPLWKYLMLIVVILVGLLYALPNIYGEDPAVQITGARGVAASETTLDQVRTVLEKDNIASKSIALENGAILARFKDSDVQLRAREALMTELGDKFVVALNLAPATPTWLAMLGAEPMKLGLDLRGGVHFLMEVDMDTALSKLQEQTMDTLRSELREKGIPYASIRKLDNNGVEVRFRDDAARDQAISYIGPRQRDLVLSANGANTMKASLTDARLSEAREYAVQQNITILRNRVNQLGVAEPLVQRQGSDRIVVELPGIQDTARAKEILGATATLEFRLVNTNADATAAANGRVPGDSEVKYTRDGQPIVLYKRVILTGDHITDSTSSTDEYNQPQVNISLDSAGGTSMSNFTKDNIGKPMATLFVEYKDSGKKDANGRAVLVKQEEVINVANIQSRLGNSFRITGIGNPNEARQLSLLLRAGALIAPIQIVEERTIGPTLGQQNITQGLEACLWGLVASIVFMVVWYRKFGVIATTALVANLVLIVGVMSLLPGATLTMPGIAGIVLTLAVAVDANVLINERIKEELKNGRSVQQAIHEGYKGAFSSIVDANITTLITAVILYAVGTGSIKGFAITTAIGVATSMFTAIVGTRAIVNLLYGGKRINKLSI</sequence>
<comment type="similarity">
    <text evidence="9">Belongs to the SecD/SecF family. SecD subfamily.</text>
</comment>
<comment type="caution">
    <text evidence="14">The sequence shown here is derived from an EMBL/GenBank/DDBJ whole genome shotgun (WGS) entry which is preliminary data.</text>
</comment>
<evidence type="ECO:0000256" key="8">
    <source>
        <dbReference type="ARBA" id="ARBA00023136"/>
    </source>
</evidence>
<protein>
    <recommendedName>
        <fullName evidence="9">Protein translocase subunit SecD</fullName>
    </recommendedName>
</protein>
<dbReference type="InterPro" id="IPR022646">
    <property type="entry name" value="SecD/SecF_CS"/>
</dbReference>
<dbReference type="NCBIfam" id="TIGR00916">
    <property type="entry name" value="2A0604s01"/>
    <property type="match status" value="1"/>
</dbReference>
<evidence type="ECO:0000256" key="2">
    <source>
        <dbReference type="ARBA" id="ARBA00022448"/>
    </source>
</evidence>
<dbReference type="Proteomes" id="UP000635335">
    <property type="component" value="Unassembled WGS sequence"/>
</dbReference>
<evidence type="ECO:0000256" key="7">
    <source>
        <dbReference type="ARBA" id="ARBA00023010"/>
    </source>
</evidence>
<feature type="domain" description="Protein export membrane protein SecD/SecF C-terminal" evidence="10">
    <location>
        <begin position="433"/>
        <end position="601"/>
    </location>
</feature>
<keyword evidence="6 9" id="KW-1133">Transmembrane helix</keyword>
<feature type="transmembrane region" description="Helical" evidence="9">
    <location>
        <begin position="453"/>
        <end position="472"/>
    </location>
</feature>
<feature type="transmembrane region" description="Helical" evidence="9">
    <location>
        <begin position="545"/>
        <end position="571"/>
    </location>
</feature>
<evidence type="ECO:0000313" key="14">
    <source>
        <dbReference type="EMBL" id="MBH1918753.1"/>
    </source>
</evidence>
<dbReference type="Pfam" id="PF22599">
    <property type="entry name" value="SecDF_P1_head"/>
    <property type="match status" value="1"/>
</dbReference>
<keyword evidence="4 9" id="KW-0812">Transmembrane</keyword>
<feature type="domain" description="SecDF P1 head subdomain" evidence="13">
    <location>
        <begin position="304"/>
        <end position="431"/>
    </location>
</feature>
<dbReference type="NCBIfam" id="TIGR01129">
    <property type="entry name" value="secD"/>
    <property type="match status" value="1"/>
</dbReference>
<feature type="transmembrane region" description="Helical" evidence="9">
    <location>
        <begin position="577"/>
        <end position="605"/>
    </location>
</feature>
<dbReference type="PANTHER" id="PTHR30081">
    <property type="entry name" value="PROTEIN-EXPORT MEMBRANE PROTEIN SEC"/>
    <property type="match status" value="1"/>
</dbReference>
<dbReference type="SUPFAM" id="SSF82866">
    <property type="entry name" value="Multidrug efflux transporter AcrB transmembrane domain"/>
    <property type="match status" value="1"/>
</dbReference>
<accession>A0ABS0LWE1</accession>
<evidence type="ECO:0000256" key="9">
    <source>
        <dbReference type="HAMAP-Rule" id="MF_01463"/>
    </source>
</evidence>
<feature type="domain" description="SecD export protein N-terminal TM" evidence="11">
    <location>
        <begin position="2"/>
        <end position="103"/>
    </location>
</feature>
<comment type="subunit">
    <text evidence="9">Forms a complex with SecF. Part of the essential Sec protein translocation apparatus which comprises SecA, SecYEG and auxiliary proteins SecDF-YajC and YidC.</text>
</comment>
<evidence type="ECO:0000256" key="5">
    <source>
        <dbReference type="ARBA" id="ARBA00022927"/>
    </source>
</evidence>
<dbReference type="InterPro" id="IPR048634">
    <property type="entry name" value="SecD_SecF_C"/>
</dbReference>
<feature type="transmembrane region" description="Helical" evidence="9">
    <location>
        <begin position="503"/>
        <end position="524"/>
    </location>
</feature>
<dbReference type="Pfam" id="PF02355">
    <property type="entry name" value="SecD_SecF_C"/>
    <property type="match status" value="1"/>
</dbReference>
<dbReference type="InterPro" id="IPR027398">
    <property type="entry name" value="SecD-TM"/>
</dbReference>
<dbReference type="Pfam" id="PF21760">
    <property type="entry name" value="SecD_1st"/>
    <property type="match status" value="1"/>
</dbReference>
<dbReference type="PANTHER" id="PTHR30081:SF1">
    <property type="entry name" value="PROTEIN TRANSLOCASE SUBUNIT SECD"/>
    <property type="match status" value="1"/>
</dbReference>
<comment type="function">
    <text evidence="9">Part of the Sec protein translocase complex. Interacts with the SecYEG preprotein conducting channel. SecDF uses the proton motive force (PMF) to complete protein translocation after the ATP-dependent function of SecA.</text>
</comment>
<dbReference type="HAMAP" id="MF_01463_B">
    <property type="entry name" value="SecD_B"/>
    <property type="match status" value="1"/>
</dbReference>
<feature type="transmembrane region" description="Helical" evidence="9">
    <location>
        <begin position="7"/>
        <end position="25"/>
    </location>
</feature>
<reference evidence="14 15" key="1">
    <citation type="submission" date="2020-11" db="EMBL/GenBank/DDBJ databases">
        <title>Enhanced detection system for hospital associated transmission using whole genome sequencing surveillance.</title>
        <authorList>
            <person name="Harrison L.H."/>
            <person name="Van Tyne D."/>
            <person name="Marsh J.W."/>
            <person name="Griffith M.P."/>
            <person name="Snyder D.J."/>
            <person name="Cooper V.S."/>
            <person name="Mustapha M."/>
        </authorList>
    </citation>
    <scope>NUCLEOTIDE SEQUENCE [LARGE SCALE GENOMIC DNA]</scope>
    <source>
        <strain evidence="14 15">SER00227</strain>
    </source>
</reference>
<evidence type="ECO:0000313" key="15">
    <source>
        <dbReference type="Proteomes" id="UP000635335"/>
    </source>
</evidence>
<evidence type="ECO:0000256" key="1">
    <source>
        <dbReference type="ARBA" id="ARBA00004651"/>
    </source>
</evidence>
<keyword evidence="7 9" id="KW-0811">Translocation</keyword>
<dbReference type="Gene3D" id="3.30.1360.200">
    <property type="match status" value="1"/>
</dbReference>
<feature type="domain" description="Protein translocase subunit SecDF P1" evidence="12">
    <location>
        <begin position="227"/>
        <end position="285"/>
    </location>
</feature>